<dbReference type="EMBL" id="JAEDAK010000004">
    <property type="protein sequence ID" value="MBH9576645.1"/>
    <property type="molecule type" value="Genomic_DNA"/>
</dbReference>
<organism evidence="3 4">
    <name type="scientific">Inhella proteolytica</name>
    <dbReference type="NCBI Taxonomy" id="2795029"/>
    <lineage>
        <taxon>Bacteria</taxon>
        <taxon>Pseudomonadati</taxon>
        <taxon>Pseudomonadota</taxon>
        <taxon>Betaproteobacteria</taxon>
        <taxon>Burkholderiales</taxon>
        <taxon>Sphaerotilaceae</taxon>
        <taxon>Inhella</taxon>
    </lineage>
</organism>
<comment type="caution">
    <text evidence="3">The sequence shown here is derived from an EMBL/GenBank/DDBJ whole genome shotgun (WGS) entry which is preliminary data.</text>
</comment>
<feature type="compositionally biased region" description="Basic residues" evidence="1">
    <location>
        <begin position="1"/>
        <end position="13"/>
    </location>
</feature>
<keyword evidence="2" id="KW-0812">Transmembrane</keyword>
<feature type="region of interest" description="Disordered" evidence="1">
    <location>
        <begin position="1"/>
        <end position="24"/>
    </location>
</feature>
<feature type="transmembrane region" description="Helical" evidence="2">
    <location>
        <begin position="43"/>
        <end position="60"/>
    </location>
</feature>
<feature type="transmembrane region" description="Helical" evidence="2">
    <location>
        <begin position="783"/>
        <end position="807"/>
    </location>
</feature>
<feature type="transmembrane region" description="Helical" evidence="2">
    <location>
        <begin position="152"/>
        <end position="172"/>
    </location>
</feature>
<feature type="transmembrane region" description="Helical" evidence="2">
    <location>
        <begin position="91"/>
        <end position="109"/>
    </location>
</feature>
<name>A0A931J5N7_9BURK</name>
<feature type="transmembrane region" description="Helical" evidence="2">
    <location>
        <begin position="294"/>
        <end position="310"/>
    </location>
</feature>
<feature type="transmembrane region" description="Helical" evidence="2">
    <location>
        <begin position="316"/>
        <end position="333"/>
    </location>
</feature>
<feature type="transmembrane region" description="Helical" evidence="2">
    <location>
        <begin position="544"/>
        <end position="565"/>
    </location>
</feature>
<feature type="transmembrane region" description="Helical" evidence="2">
    <location>
        <begin position="223"/>
        <end position="245"/>
    </location>
</feature>
<dbReference type="AlphaFoldDB" id="A0A931J5N7"/>
<evidence type="ECO:0000313" key="4">
    <source>
        <dbReference type="Proteomes" id="UP000613266"/>
    </source>
</evidence>
<feature type="transmembrane region" description="Helical" evidence="2">
    <location>
        <begin position="393"/>
        <end position="409"/>
    </location>
</feature>
<feature type="transmembrane region" description="Helical" evidence="2">
    <location>
        <begin position="450"/>
        <end position="468"/>
    </location>
</feature>
<keyword evidence="2" id="KW-1133">Transmembrane helix</keyword>
<feature type="transmembrane region" description="Helical" evidence="2">
    <location>
        <begin position="480"/>
        <end position="499"/>
    </location>
</feature>
<keyword evidence="2" id="KW-0472">Membrane</keyword>
<feature type="transmembrane region" description="Helical" evidence="2">
    <location>
        <begin position="265"/>
        <end position="287"/>
    </location>
</feature>
<feature type="transmembrane region" description="Helical" evidence="2">
    <location>
        <begin position="421"/>
        <end position="444"/>
    </location>
</feature>
<accession>A0A931J5N7</accession>
<evidence type="ECO:0000256" key="1">
    <source>
        <dbReference type="SAM" id="MobiDB-lite"/>
    </source>
</evidence>
<feature type="transmembrane region" description="Helical" evidence="2">
    <location>
        <begin position="192"/>
        <end position="211"/>
    </location>
</feature>
<dbReference type="Proteomes" id="UP000613266">
    <property type="component" value="Unassembled WGS sequence"/>
</dbReference>
<feature type="transmembrane region" description="Helical" evidence="2">
    <location>
        <begin position="819"/>
        <end position="837"/>
    </location>
</feature>
<gene>
    <name evidence="3" type="ORF">I7X39_06995</name>
</gene>
<evidence type="ECO:0000256" key="2">
    <source>
        <dbReference type="SAM" id="Phobius"/>
    </source>
</evidence>
<proteinExistence type="predicted"/>
<feature type="transmembrane region" description="Helical" evidence="2">
    <location>
        <begin position="843"/>
        <end position="860"/>
    </location>
</feature>
<feature type="transmembrane region" description="Helical" evidence="2">
    <location>
        <begin position="505"/>
        <end position="523"/>
    </location>
</feature>
<keyword evidence="4" id="KW-1185">Reference proteome</keyword>
<sequence length="874" mass="94094">MQALQARRRRRSTRRVEDDSQAEARSAGHLPAHLRRTPMSLRIALGVLGLLCLAMALALASQYPLGVAPAMVGVLLAALLARYFWAPWPGWMLALVPLIGLAPWTGWLWLEELDLLVLASAAGGYLAWSGPNRQRPPAPQPPWRHELRWSGPVKLALLGWVVSVAVAAALGLQDAGAGLGWFDGYLEPGFSLRPAKTLLALLLMLPLWLRAARRAPQALTPSLLVGMALLMLGVAWGAFAERLAFTGLTNFSADYRTTSGFWEMHVGGAALDGALALSLPFVLVLVLRQQGVKRFSLAVALLGFGLYVWLTTFSRALYLGVLLGLALTALLAWRQRQHLRRGVADPASSWLTGQVPSDADLPRDPWPGRVGALAMLGVAAWVCWQLFPSSGYRGLIGVCGAMVALLFQPPTLQRAETAQRALVTGLGLVLALVPAGLCALLALAFDKSAYLSYVLAWCSSMVLAHLAWRAPGLWRRPLADALRAAAWFWTLAMTALVAWNWGGDAALQAAWLPLILLAMLWPMTQGGSLGSLLATLSWRTRVGAAGLLLAVGAVVAALGGGAYMAERFSTGAQDFQGRLTHWERALAIVQARQAWLFGVGAGRFVAQAQNNAAVDERVGDYRWAGGAAGPRLVLAAGTHTQGHGELLRLTQRVKDAPAGLKLVLEARAIQPVQLHAELCQKHLLYEAACRAAELNVDKVDWSWQRYELNLGGAGELAERGWPARELVFAVALATPGQKIELRKLSLRGSDGVELLRNGDFSRELAHWFPSSDRHHMPFHMKSLPLHLLFEQGLVGLGLATSLWLLALGRLSLGAAREHPLAPALAGALLGFAVVGLFDSLVDATRIAFLYYLLLALALGLRAPPPVVAPLPAKP</sequence>
<protein>
    <submittedName>
        <fullName evidence="3">Uncharacterized protein</fullName>
    </submittedName>
</protein>
<reference evidence="3" key="1">
    <citation type="submission" date="2020-12" db="EMBL/GenBank/DDBJ databases">
        <title>The genome sequence of Inhella sp. 1Y17.</title>
        <authorList>
            <person name="Liu Y."/>
        </authorList>
    </citation>
    <scope>NUCLEOTIDE SEQUENCE</scope>
    <source>
        <strain evidence="3">1Y17</strain>
    </source>
</reference>
<evidence type="ECO:0000313" key="3">
    <source>
        <dbReference type="EMBL" id="MBH9576645.1"/>
    </source>
</evidence>
<dbReference type="RefSeq" id="WP_198110266.1">
    <property type="nucleotide sequence ID" value="NZ_JAEDAK010000004.1"/>
</dbReference>